<evidence type="ECO:0000256" key="6">
    <source>
        <dbReference type="ARBA" id="ARBA00022786"/>
    </source>
</evidence>
<dbReference type="STRING" id="2656787.A0A370TNV0"/>
<dbReference type="GO" id="GO:0097352">
    <property type="term" value="P:autophagosome maturation"/>
    <property type="evidence" value="ECO:0007669"/>
    <property type="project" value="TreeGrafter"/>
</dbReference>
<dbReference type="InterPro" id="IPR007242">
    <property type="entry name" value="Atg12"/>
</dbReference>
<dbReference type="RefSeq" id="XP_031869855.1">
    <property type="nucleotide sequence ID" value="XM_032013255.1"/>
</dbReference>
<comment type="subcellular location">
    <subcellularLocation>
        <location evidence="1 10">Preautophagosomal structure membrane</location>
        <topology evidence="1 10">Peripheral membrane protein</topology>
    </subcellularLocation>
</comment>
<evidence type="ECO:0000256" key="8">
    <source>
        <dbReference type="ARBA" id="ARBA00023006"/>
    </source>
</evidence>
<dbReference type="EMBL" id="NPIC01000003">
    <property type="protein sequence ID" value="RDL37199.1"/>
    <property type="molecule type" value="Genomic_DNA"/>
</dbReference>
<keyword evidence="13" id="KW-1185">Reference proteome</keyword>
<dbReference type="GO" id="GO:0034727">
    <property type="term" value="P:piecemeal microautophagy of the nucleus"/>
    <property type="evidence" value="ECO:0007669"/>
    <property type="project" value="TreeGrafter"/>
</dbReference>
<evidence type="ECO:0000256" key="10">
    <source>
        <dbReference type="RuleBase" id="RU361201"/>
    </source>
</evidence>
<dbReference type="Gene3D" id="3.10.20.90">
    <property type="entry name" value="Phosphatidylinositol 3-kinase Catalytic Subunit, Chain A, domain 1"/>
    <property type="match status" value="1"/>
</dbReference>
<proteinExistence type="inferred from homology"/>
<dbReference type="GeneID" id="43597481"/>
<evidence type="ECO:0000256" key="5">
    <source>
        <dbReference type="ARBA" id="ARBA00022499"/>
    </source>
</evidence>
<evidence type="ECO:0000313" key="12">
    <source>
        <dbReference type="EMBL" id="RDL37199.1"/>
    </source>
</evidence>
<comment type="similarity">
    <text evidence="2 10">Belongs to the ATG12 family.</text>
</comment>
<comment type="function">
    <text evidence="10">Ubiquitin-like protein involved in cytoplasm to vacuole transport (Cvt), autophagy vesicles formation, mitophagy, and nucleophagy.</text>
</comment>
<dbReference type="SUPFAM" id="SSF54236">
    <property type="entry name" value="Ubiquitin-like"/>
    <property type="match status" value="1"/>
</dbReference>
<evidence type="ECO:0000313" key="13">
    <source>
        <dbReference type="Proteomes" id="UP000254866"/>
    </source>
</evidence>
<dbReference type="GO" id="GO:0034045">
    <property type="term" value="C:phagophore assembly site membrane"/>
    <property type="evidence" value="ECO:0007669"/>
    <property type="project" value="UniProtKB-SubCell"/>
</dbReference>
<evidence type="ECO:0000256" key="11">
    <source>
        <dbReference type="SAM" id="MobiDB-lite"/>
    </source>
</evidence>
<dbReference type="GO" id="GO:0015031">
    <property type="term" value="P:protein transport"/>
    <property type="evidence" value="ECO:0007669"/>
    <property type="project" value="UniProtKB-KW"/>
</dbReference>
<keyword evidence="6 10" id="KW-0833">Ubl conjugation pathway</keyword>
<keyword evidence="4 10" id="KW-0813">Transport</keyword>
<evidence type="ECO:0000256" key="3">
    <source>
        <dbReference type="ARBA" id="ARBA00015875"/>
    </source>
</evidence>
<comment type="caution">
    <text evidence="12">The sequence shown here is derived from an EMBL/GenBank/DDBJ whole genome shotgun (WGS) entry which is preliminary data.</text>
</comment>
<evidence type="ECO:0000256" key="1">
    <source>
        <dbReference type="ARBA" id="ARBA00004623"/>
    </source>
</evidence>
<dbReference type="GO" id="GO:0000421">
    <property type="term" value="C:autophagosome membrane"/>
    <property type="evidence" value="ECO:0007669"/>
    <property type="project" value="TreeGrafter"/>
</dbReference>
<keyword evidence="7 10" id="KW-0653">Protein transport</keyword>
<keyword evidence="9 10" id="KW-0472">Membrane</keyword>
<dbReference type="InterPro" id="IPR029071">
    <property type="entry name" value="Ubiquitin-like_domsf"/>
</dbReference>
<dbReference type="CDD" id="cd01612">
    <property type="entry name" value="Ubl_ATG12"/>
    <property type="match status" value="1"/>
</dbReference>
<protein>
    <recommendedName>
        <fullName evidence="3 10">Ubiquitin-like protein ATG12</fullName>
    </recommendedName>
</protein>
<keyword evidence="5 10" id="KW-1017">Isopeptide bond</keyword>
<dbReference type="Pfam" id="PF04110">
    <property type="entry name" value="APG12"/>
    <property type="match status" value="1"/>
</dbReference>
<evidence type="ECO:0000256" key="4">
    <source>
        <dbReference type="ARBA" id="ARBA00022448"/>
    </source>
</evidence>
<evidence type="ECO:0000256" key="7">
    <source>
        <dbReference type="ARBA" id="ARBA00022927"/>
    </source>
</evidence>
<dbReference type="PANTHER" id="PTHR13385">
    <property type="entry name" value="AUTOPHAGY PROTEIN 12"/>
    <property type="match status" value="1"/>
</dbReference>
<dbReference type="PANTHER" id="PTHR13385:SF0">
    <property type="entry name" value="UBIQUITIN-LIKE PROTEIN ATG12"/>
    <property type="match status" value="1"/>
</dbReference>
<dbReference type="OrthoDB" id="10003551at2759"/>
<comment type="subunit">
    <text evidence="10">Forms a conjugate with ATG5.</text>
</comment>
<reference evidence="12 13" key="1">
    <citation type="journal article" date="2018" name="IMA Fungus">
        <title>IMA Genome-F 9: Draft genome sequence of Annulohypoxylon stygium, Aspergillus mulundensis, Berkeleyomyces basicola (syn. Thielaviopsis basicola), Ceratocystis smalleyi, two Cercospora beticola strains, Coleophoma cylindrospora, Fusarium fracticaudum, Phialophora cf. hyalina, and Morchella septimelata.</title>
        <authorList>
            <person name="Wingfield B.D."/>
            <person name="Bills G.F."/>
            <person name="Dong Y."/>
            <person name="Huang W."/>
            <person name="Nel W.J."/>
            <person name="Swalarsk-Parry B.S."/>
            <person name="Vaghefi N."/>
            <person name="Wilken P.M."/>
            <person name="An Z."/>
            <person name="de Beer Z.W."/>
            <person name="De Vos L."/>
            <person name="Chen L."/>
            <person name="Duong T.A."/>
            <person name="Gao Y."/>
            <person name="Hammerbacher A."/>
            <person name="Kikkert J.R."/>
            <person name="Li Y."/>
            <person name="Li H."/>
            <person name="Li K."/>
            <person name="Li Q."/>
            <person name="Liu X."/>
            <person name="Ma X."/>
            <person name="Naidoo K."/>
            <person name="Pethybridge S.J."/>
            <person name="Sun J."/>
            <person name="Steenkamp E.T."/>
            <person name="van der Nest M.A."/>
            <person name="van Wyk S."/>
            <person name="Wingfield M.J."/>
            <person name="Xiong C."/>
            <person name="Yue Q."/>
            <person name="Zhang X."/>
        </authorList>
    </citation>
    <scope>NUCLEOTIDE SEQUENCE [LARGE SCALE GENOMIC DNA]</scope>
    <source>
        <strain evidence="12 13">BP 5553</strain>
    </source>
</reference>
<keyword evidence="8 10" id="KW-0072">Autophagy</keyword>
<evidence type="ECO:0000256" key="2">
    <source>
        <dbReference type="ARBA" id="ARBA00007778"/>
    </source>
</evidence>
<dbReference type="GO" id="GO:0061723">
    <property type="term" value="P:glycophagy"/>
    <property type="evidence" value="ECO:0007669"/>
    <property type="project" value="TreeGrafter"/>
</dbReference>
<name>A0A370TNV0_9HELO</name>
<dbReference type="GO" id="GO:0034274">
    <property type="term" value="C:Atg12-Atg5-Atg16 complex"/>
    <property type="evidence" value="ECO:0007669"/>
    <property type="project" value="TreeGrafter"/>
</dbReference>
<dbReference type="Proteomes" id="UP000254866">
    <property type="component" value="Unassembled WGS sequence"/>
</dbReference>
<organism evidence="12 13">
    <name type="scientific">Venustampulla echinocandica</name>
    <dbReference type="NCBI Taxonomy" id="2656787"/>
    <lineage>
        <taxon>Eukaryota</taxon>
        <taxon>Fungi</taxon>
        <taxon>Dikarya</taxon>
        <taxon>Ascomycota</taxon>
        <taxon>Pezizomycotina</taxon>
        <taxon>Leotiomycetes</taxon>
        <taxon>Helotiales</taxon>
        <taxon>Pleuroascaceae</taxon>
        <taxon>Venustampulla</taxon>
    </lineage>
</organism>
<dbReference type="FunFam" id="3.10.20.90:FF:000148">
    <property type="entry name" value="Ubiquitin-like protein ATG12"/>
    <property type="match status" value="1"/>
</dbReference>
<dbReference type="GO" id="GO:0000045">
    <property type="term" value="P:autophagosome assembly"/>
    <property type="evidence" value="ECO:0007669"/>
    <property type="project" value="InterPro"/>
</dbReference>
<evidence type="ECO:0000256" key="9">
    <source>
        <dbReference type="ARBA" id="ARBA00023136"/>
    </source>
</evidence>
<feature type="region of interest" description="Disordered" evidence="11">
    <location>
        <begin position="1"/>
        <end position="21"/>
    </location>
</feature>
<dbReference type="GO" id="GO:0000422">
    <property type="term" value="P:autophagy of mitochondrion"/>
    <property type="evidence" value="ECO:0007669"/>
    <property type="project" value="TreeGrafter"/>
</dbReference>
<dbReference type="AlphaFoldDB" id="A0A370TNV0"/>
<sequence length="139" mass="15000">MTSSPSENQDAIPDSAQEPDLPLTMASSMVLTSLPRDASSALANAGEFPNPKVMVHFKPVGSAPMVPKQVVKVSSTQKFETVVGWVRKKLKVAPTDSVFLYVNSSFAPALDEVVGNLHRCFKDSKDQLIITYSMTPAFG</sequence>
<accession>A0A370TNV0</accession>
<gene>
    <name evidence="12" type="ORF">BP5553_04632</name>
</gene>
<dbReference type="GO" id="GO:0019776">
    <property type="term" value="F:Atg8-family ligase activity"/>
    <property type="evidence" value="ECO:0007669"/>
    <property type="project" value="TreeGrafter"/>
</dbReference>